<gene>
    <name evidence="1" type="ordered locus">Fraau_2594</name>
</gene>
<evidence type="ECO:0000313" key="1">
    <source>
        <dbReference type="EMBL" id="AFC86939.1"/>
    </source>
</evidence>
<dbReference type="KEGG" id="fau:Fraau_2594"/>
<keyword evidence="2" id="KW-1185">Reference proteome</keyword>
<dbReference type="AlphaFoldDB" id="H8KYD5"/>
<evidence type="ECO:0000313" key="2">
    <source>
        <dbReference type="Proteomes" id="UP000005234"/>
    </source>
</evidence>
<dbReference type="eggNOG" id="COG0739">
    <property type="taxonomic scope" value="Bacteria"/>
</dbReference>
<dbReference type="Proteomes" id="UP000005234">
    <property type="component" value="Chromosome"/>
</dbReference>
<proteinExistence type="predicted"/>
<name>H8KYD5_FRAAD</name>
<organism evidence="1 2">
    <name type="scientific">Frateuria aurantia (strain ATCC 33424 / DSM 6220 / KCTC 2777 / LMG 1558 / NBRC 3245 / NCIMB 13370)</name>
    <name type="common">Acetobacter aurantius</name>
    <dbReference type="NCBI Taxonomy" id="767434"/>
    <lineage>
        <taxon>Bacteria</taxon>
        <taxon>Pseudomonadati</taxon>
        <taxon>Pseudomonadota</taxon>
        <taxon>Gammaproteobacteria</taxon>
        <taxon>Lysobacterales</taxon>
        <taxon>Rhodanobacteraceae</taxon>
        <taxon>Frateuria</taxon>
    </lineage>
</organism>
<dbReference type="NCBIfam" id="TIGR03034">
    <property type="entry name" value="YPO3983 family protein"/>
    <property type="match status" value="1"/>
</dbReference>
<reference evidence="1" key="1">
    <citation type="submission" date="2012-02" db="EMBL/GenBank/DDBJ databases">
        <title>The complete genome of Frateuria aurantia DSM 6220.</title>
        <authorList>
            <consortium name="US DOE Joint Genome Institute (JGI-PGF)"/>
            <person name="Lucas S."/>
            <person name="Copeland A."/>
            <person name="Lapidus A."/>
            <person name="Glavina del Rio T."/>
            <person name="Dalin E."/>
            <person name="Tice H."/>
            <person name="Bruce D."/>
            <person name="Goodwin L."/>
            <person name="Pitluck S."/>
            <person name="Peters L."/>
            <person name="Ovchinnikova G."/>
            <person name="Teshima H."/>
            <person name="Kyrpides N."/>
            <person name="Mavromatis K."/>
            <person name="Ivanova N."/>
            <person name="Brettin T."/>
            <person name="Detter J.C."/>
            <person name="Han C."/>
            <person name="Larimer F."/>
            <person name="Land M."/>
            <person name="Hauser L."/>
            <person name="Markowitz V."/>
            <person name="Cheng J.-F."/>
            <person name="Hugenholtz P."/>
            <person name="Woyke T."/>
            <person name="Wu D."/>
            <person name="Brambilla E."/>
            <person name="Klenk H.-P."/>
            <person name="Eisen J.A."/>
        </authorList>
    </citation>
    <scope>NUCLEOTIDE SEQUENCE</scope>
    <source>
        <strain evidence="1">DSM 6220</strain>
    </source>
</reference>
<sequence>MTALTLPCTIFKTRHRMNDYTARDMRCGDLTAYQLQHQYQMGRVSTKVDPYRLKKIRPFTPSQYQLSHIIKSEENITLQQCAKIMFDEFRSAAQPFSFYGPYRHLITKMINHMQYNNGAPFSHMLLDMALERKIRSDTSVNSIINMIRNTLKENMNWRKNIYPAENVHAFRTNILKATLPKFTSVMDNFNGMAISVHDTWATHITLTSLEVREDGYLARIHFRVQDHFGLDDNDAIQYKSRIFSFIGLWFVLQHYDKLGFKPFVTNMQSIIEIHGSKNEYK</sequence>
<dbReference type="HOGENOM" id="CLU_055611_0_1_6"/>
<dbReference type="OrthoDB" id="612868at2"/>
<accession>H8KYD5</accession>
<dbReference type="Pfam" id="PF11692">
    <property type="entry name" value="DUF3289"/>
    <property type="match status" value="1"/>
</dbReference>
<dbReference type="InterPro" id="IPR017483">
    <property type="entry name" value="CHP03034"/>
</dbReference>
<dbReference type="EMBL" id="CP003350">
    <property type="protein sequence ID" value="AFC86939.1"/>
    <property type="molecule type" value="Genomic_DNA"/>
</dbReference>
<protein>
    <recommendedName>
        <fullName evidence="3">DUF3289 domain-containing protein</fullName>
    </recommendedName>
</protein>
<evidence type="ECO:0008006" key="3">
    <source>
        <dbReference type="Google" id="ProtNLM"/>
    </source>
</evidence>
<dbReference type="RefSeq" id="WP_014403942.1">
    <property type="nucleotide sequence ID" value="NC_017033.1"/>
</dbReference>